<name>A0AA48KM19_9FLAO</name>
<feature type="domain" description="VOC" evidence="1">
    <location>
        <begin position="31"/>
        <end position="155"/>
    </location>
</feature>
<evidence type="ECO:0000313" key="3">
    <source>
        <dbReference type="Proteomes" id="UP001330184"/>
    </source>
</evidence>
<gene>
    <name evidence="2" type="ORF">MACH07_25690</name>
</gene>
<sequence>MINRISTLIITLLLTIVSCKRESNGPSSQETTLRLELFTSDMEASINFYTDVLGFTMAGEKPDPSYQIVTKGGVVLGIGPILKLSPDHYFDPKLKSIQKGYGTEIVIEVEDIGELYQKVKSNGYPIHSDLKKQNWGLTDFRLIDPDGYYLRITSKD</sequence>
<dbReference type="SUPFAM" id="SSF54593">
    <property type="entry name" value="Glyoxalase/Bleomycin resistance protein/Dihydroxybiphenyl dioxygenase"/>
    <property type="match status" value="1"/>
</dbReference>
<evidence type="ECO:0000259" key="1">
    <source>
        <dbReference type="PROSITE" id="PS51819"/>
    </source>
</evidence>
<dbReference type="PROSITE" id="PS51819">
    <property type="entry name" value="VOC"/>
    <property type="match status" value="1"/>
</dbReference>
<evidence type="ECO:0000313" key="2">
    <source>
        <dbReference type="EMBL" id="BDW93737.1"/>
    </source>
</evidence>
<dbReference type="Gene3D" id="3.10.180.10">
    <property type="entry name" value="2,3-Dihydroxybiphenyl 1,2-Dioxygenase, domain 1"/>
    <property type="match status" value="1"/>
</dbReference>
<accession>A0AA48KM19</accession>
<reference evidence="2 3" key="1">
    <citation type="submission" date="2023-01" db="EMBL/GenBank/DDBJ databases">
        <title>Complete genome sequence of Muricauda aquimarina strain IFOP_LL357.</title>
        <authorList>
            <person name="Gajardo G."/>
            <person name="Ueki S."/>
            <person name="Maruyama F."/>
        </authorList>
    </citation>
    <scope>NUCLEOTIDE SEQUENCE [LARGE SCALE GENOMIC DNA]</scope>
    <source>
        <strain evidence="2 3">IFOP_LL357</strain>
    </source>
</reference>
<dbReference type="InterPro" id="IPR004360">
    <property type="entry name" value="Glyas_Fos-R_dOase_dom"/>
</dbReference>
<dbReference type="EMBL" id="AP027268">
    <property type="protein sequence ID" value="BDW93737.1"/>
    <property type="molecule type" value="Genomic_DNA"/>
</dbReference>
<protein>
    <submittedName>
        <fullName evidence="2">Glyoxalase</fullName>
    </submittedName>
</protein>
<keyword evidence="3" id="KW-1185">Reference proteome</keyword>
<organism evidence="2 3">
    <name type="scientific">Flagellimonas marinaquae</name>
    <dbReference type="NCBI Taxonomy" id="254955"/>
    <lineage>
        <taxon>Bacteria</taxon>
        <taxon>Pseudomonadati</taxon>
        <taxon>Bacteroidota</taxon>
        <taxon>Flavobacteriia</taxon>
        <taxon>Flavobacteriales</taxon>
        <taxon>Flavobacteriaceae</taxon>
        <taxon>Flagellimonas</taxon>
    </lineage>
</organism>
<dbReference type="InterPro" id="IPR029068">
    <property type="entry name" value="Glyas_Bleomycin-R_OHBP_Dase"/>
</dbReference>
<dbReference type="Proteomes" id="UP001330184">
    <property type="component" value="Chromosome"/>
</dbReference>
<dbReference type="InterPro" id="IPR037523">
    <property type="entry name" value="VOC_core"/>
</dbReference>
<dbReference type="Pfam" id="PF00903">
    <property type="entry name" value="Glyoxalase"/>
    <property type="match status" value="1"/>
</dbReference>
<dbReference type="PROSITE" id="PS51257">
    <property type="entry name" value="PROKAR_LIPOPROTEIN"/>
    <property type="match status" value="1"/>
</dbReference>
<dbReference type="AlphaFoldDB" id="A0AA48KM19"/>
<dbReference type="RefSeq" id="WP_338194527.1">
    <property type="nucleotide sequence ID" value="NZ_AP027268.1"/>
</dbReference>
<proteinExistence type="predicted"/>